<evidence type="ECO:0000256" key="3">
    <source>
        <dbReference type="SAM" id="Coils"/>
    </source>
</evidence>
<accession>A0AAW1D6L5</accession>
<proteinExistence type="predicted"/>
<dbReference type="SUPFAM" id="SSF47095">
    <property type="entry name" value="HMG-box"/>
    <property type="match status" value="2"/>
</dbReference>
<feature type="coiled-coil region" evidence="3">
    <location>
        <begin position="94"/>
        <end position="145"/>
    </location>
</feature>
<evidence type="ECO:0000256" key="2">
    <source>
        <dbReference type="PROSITE-ProRule" id="PRU00267"/>
    </source>
</evidence>
<dbReference type="PANTHER" id="PTHR48112">
    <property type="entry name" value="HIGH MOBILITY GROUP PROTEIN DSP1"/>
    <property type="match status" value="1"/>
</dbReference>
<feature type="domain" description="HMG box" evidence="4">
    <location>
        <begin position="149"/>
        <end position="213"/>
    </location>
</feature>
<dbReference type="AlphaFoldDB" id="A0AAW1D6L5"/>
<keyword evidence="6" id="KW-1185">Reference proteome</keyword>
<dbReference type="InterPro" id="IPR036910">
    <property type="entry name" value="HMG_box_dom_sf"/>
</dbReference>
<dbReference type="InterPro" id="IPR050342">
    <property type="entry name" value="HMGB"/>
</dbReference>
<dbReference type="SMART" id="SM00398">
    <property type="entry name" value="HMG"/>
    <property type="match status" value="2"/>
</dbReference>
<sequence length="227" mass="26680">MSVLQSTISKVASYCRGVNTARFSVSPYLGRQSLEEKLGIQAKPKKPITPFLRYLRMIRSELIREKPDIKVTEIAKIGSERWKNIDAKTFSVLKQEYDSDVEKYQRDIKEYDLRLSPEIKEKLLMEKANMKMRKEKHDLKKKRASLGCPKRPPNTFLLFLKEHVSERGSSTYSEWVSNLGKKWKELSEEQKAPYLELQKKKLEEYKAKKAKWEKDMESKGFNKALKI</sequence>
<evidence type="ECO:0000256" key="1">
    <source>
        <dbReference type="ARBA" id="ARBA00023125"/>
    </source>
</evidence>
<keyword evidence="2" id="KW-0539">Nucleus</keyword>
<protein>
    <recommendedName>
        <fullName evidence="4">HMG box domain-containing protein</fullName>
    </recommendedName>
</protein>
<feature type="DNA-binding region" description="HMG box" evidence="2">
    <location>
        <begin position="149"/>
        <end position="213"/>
    </location>
</feature>
<organism evidence="5 6">
    <name type="scientific">Rhynocoris fuscipes</name>
    <dbReference type="NCBI Taxonomy" id="488301"/>
    <lineage>
        <taxon>Eukaryota</taxon>
        <taxon>Metazoa</taxon>
        <taxon>Ecdysozoa</taxon>
        <taxon>Arthropoda</taxon>
        <taxon>Hexapoda</taxon>
        <taxon>Insecta</taxon>
        <taxon>Pterygota</taxon>
        <taxon>Neoptera</taxon>
        <taxon>Paraneoptera</taxon>
        <taxon>Hemiptera</taxon>
        <taxon>Heteroptera</taxon>
        <taxon>Panheteroptera</taxon>
        <taxon>Cimicomorpha</taxon>
        <taxon>Reduviidae</taxon>
        <taxon>Harpactorinae</taxon>
        <taxon>Harpactorini</taxon>
        <taxon>Rhynocoris</taxon>
    </lineage>
</organism>
<feature type="domain" description="HMG box" evidence="4">
    <location>
        <begin position="44"/>
        <end position="112"/>
    </location>
</feature>
<dbReference type="PANTHER" id="PTHR48112:SF22">
    <property type="entry name" value="MITOCHONDRIAL TRANSCRIPTION FACTOR A, ISOFORM B"/>
    <property type="match status" value="1"/>
</dbReference>
<name>A0AAW1D6L5_9HEMI</name>
<dbReference type="Gene3D" id="1.10.30.10">
    <property type="entry name" value="High mobility group box domain"/>
    <property type="match status" value="2"/>
</dbReference>
<dbReference type="EMBL" id="JAPXFL010000006">
    <property type="protein sequence ID" value="KAK9504768.1"/>
    <property type="molecule type" value="Genomic_DNA"/>
</dbReference>
<dbReference type="GO" id="GO:0003677">
    <property type="term" value="F:DNA binding"/>
    <property type="evidence" value="ECO:0007669"/>
    <property type="project" value="UniProtKB-UniRule"/>
</dbReference>
<evidence type="ECO:0000313" key="6">
    <source>
        <dbReference type="Proteomes" id="UP001461498"/>
    </source>
</evidence>
<keyword evidence="3" id="KW-0175">Coiled coil</keyword>
<dbReference type="GO" id="GO:0005634">
    <property type="term" value="C:nucleus"/>
    <property type="evidence" value="ECO:0007669"/>
    <property type="project" value="UniProtKB-UniRule"/>
</dbReference>
<comment type="caution">
    <text evidence="5">The sequence shown here is derived from an EMBL/GenBank/DDBJ whole genome shotgun (WGS) entry which is preliminary data.</text>
</comment>
<evidence type="ECO:0000313" key="5">
    <source>
        <dbReference type="EMBL" id="KAK9504768.1"/>
    </source>
</evidence>
<dbReference type="InterPro" id="IPR009071">
    <property type="entry name" value="HMG_box_dom"/>
</dbReference>
<gene>
    <name evidence="5" type="ORF">O3M35_008957</name>
</gene>
<dbReference type="PROSITE" id="PS50118">
    <property type="entry name" value="HMG_BOX_2"/>
    <property type="match status" value="2"/>
</dbReference>
<keyword evidence="1 2" id="KW-0238">DNA-binding</keyword>
<dbReference type="Pfam" id="PF00505">
    <property type="entry name" value="HMG_box"/>
    <property type="match status" value="2"/>
</dbReference>
<reference evidence="5 6" key="1">
    <citation type="submission" date="2022-12" db="EMBL/GenBank/DDBJ databases">
        <title>Chromosome-level genome assembly of true bugs.</title>
        <authorList>
            <person name="Ma L."/>
            <person name="Li H."/>
        </authorList>
    </citation>
    <scope>NUCLEOTIDE SEQUENCE [LARGE SCALE GENOMIC DNA]</scope>
    <source>
        <strain evidence="5">Lab_2022b</strain>
    </source>
</reference>
<evidence type="ECO:0000259" key="4">
    <source>
        <dbReference type="PROSITE" id="PS50118"/>
    </source>
</evidence>
<dbReference type="Proteomes" id="UP001461498">
    <property type="component" value="Unassembled WGS sequence"/>
</dbReference>
<feature type="DNA-binding region" description="HMG box" evidence="2">
    <location>
        <begin position="44"/>
        <end position="112"/>
    </location>
</feature>